<accession>A0A6J5X4H6</accession>
<dbReference type="EMBL" id="CAEKDK010000004">
    <property type="protein sequence ID" value="CAB4278271.1"/>
    <property type="molecule type" value="Genomic_DNA"/>
</dbReference>
<evidence type="ECO:0000313" key="3">
    <source>
        <dbReference type="EMBL" id="CAB4308739.1"/>
    </source>
</evidence>
<protein>
    <submittedName>
        <fullName evidence="3">Uncharacterized protein</fullName>
    </submittedName>
</protein>
<reference evidence="5" key="1">
    <citation type="journal article" date="2020" name="Genome Biol.">
        <title>Gamete binning: chromosome-level and haplotype-resolved genome assembly enabled by high-throughput single-cell sequencing of gamete genomes.</title>
        <authorList>
            <person name="Campoy J.A."/>
            <person name="Sun H."/>
            <person name="Goel M."/>
            <person name="Jiao W.-B."/>
            <person name="Folz-Donahue K."/>
            <person name="Wang N."/>
            <person name="Rubio M."/>
            <person name="Liu C."/>
            <person name="Kukat C."/>
            <person name="Ruiz D."/>
            <person name="Huettel B."/>
            <person name="Schneeberger K."/>
        </authorList>
    </citation>
    <scope>NUCLEOTIDE SEQUENCE [LARGE SCALE GENOMIC DNA]</scope>
    <source>
        <strain evidence="5">cv. Rojo Pasion</strain>
    </source>
</reference>
<dbReference type="Proteomes" id="UP000507222">
    <property type="component" value="Unassembled WGS sequence"/>
</dbReference>
<evidence type="ECO:0000256" key="1">
    <source>
        <dbReference type="SAM" id="MobiDB-lite"/>
    </source>
</evidence>
<name>A0A6J5X4H6_PRUAR</name>
<proteinExistence type="predicted"/>
<sequence>MGCLELNVLQQGVRIVTPFSGISAFCIALTIRQGCVGDLRYRQGCLEHTIKLWWFRQGKKVSWVVHLLHCPCCSERVIEEVSWVRPSSRSTRRDPDSTGSARAARTKYSLKVSHGEGSGLSTFLAPAQPLGCLDQ</sequence>
<feature type="region of interest" description="Disordered" evidence="1">
    <location>
        <begin position="86"/>
        <end position="107"/>
    </location>
</feature>
<evidence type="ECO:0000313" key="5">
    <source>
        <dbReference type="Proteomes" id="UP000507245"/>
    </source>
</evidence>
<dbReference type="EMBL" id="CAEKKB010000004">
    <property type="protein sequence ID" value="CAB4308739.1"/>
    <property type="molecule type" value="Genomic_DNA"/>
</dbReference>
<keyword evidence="5" id="KW-1185">Reference proteome</keyword>
<evidence type="ECO:0000313" key="2">
    <source>
        <dbReference type="EMBL" id="CAB4278271.1"/>
    </source>
</evidence>
<organism evidence="3 5">
    <name type="scientific">Prunus armeniaca</name>
    <name type="common">Apricot</name>
    <name type="synonym">Armeniaca vulgaris</name>
    <dbReference type="NCBI Taxonomy" id="36596"/>
    <lineage>
        <taxon>Eukaryota</taxon>
        <taxon>Viridiplantae</taxon>
        <taxon>Streptophyta</taxon>
        <taxon>Embryophyta</taxon>
        <taxon>Tracheophyta</taxon>
        <taxon>Spermatophyta</taxon>
        <taxon>Magnoliopsida</taxon>
        <taxon>eudicotyledons</taxon>
        <taxon>Gunneridae</taxon>
        <taxon>Pentapetalae</taxon>
        <taxon>rosids</taxon>
        <taxon>fabids</taxon>
        <taxon>Rosales</taxon>
        <taxon>Rosaceae</taxon>
        <taxon>Amygdaloideae</taxon>
        <taxon>Amygdaleae</taxon>
        <taxon>Prunus</taxon>
    </lineage>
</organism>
<gene>
    <name evidence="2" type="ORF">CURHAP_LOCUS28769</name>
    <name evidence="3" type="ORF">ORAREDHAP_LOCUS28556</name>
</gene>
<evidence type="ECO:0000313" key="4">
    <source>
        <dbReference type="Proteomes" id="UP000507222"/>
    </source>
</evidence>
<reference evidence="3 4" key="2">
    <citation type="submission" date="2020-05" db="EMBL/GenBank/DDBJ databases">
        <authorList>
            <person name="Campoy J."/>
            <person name="Schneeberger K."/>
            <person name="Spophaly S."/>
        </authorList>
    </citation>
    <scope>NUCLEOTIDE SEQUENCE [LARGE SCALE GENOMIC DNA]</scope>
    <source>
        <strain evidence="3">PruArmRojPasFocal</strain>
    </source>
</reference>
<dbReference type="AlphaFoldDB" id="A0A6J5X4H6"/>
<dbReference type="Proteomes" id="UP000507245">
    <property type="component" value="Unassembled WGS sequence"/>
</dbReference>